<proteinExistence type="predicted"/>
<dbReference type="OrthoDB" id="5355126at2759"/>
<feature type="region of interest" description="Disordered" evidence="1">
    <location>
        <begin position="51"/>
        <end position="79"/>
    </location>
</feature>
<evidence type="ECO:0000313" key="4">
    <source>
        <dbReference type="Proteomes" id="UP000326924"/>
    </source>
</evidence>
<evidence type="ECO:0008006" key="5">
    <source>
        <dbReference type="Google" id="ProtNLM"/>
    </source>
</evidence>
<dbReference type="EMBL" id="VXIS01000089">
    <property type="protein sequence ID" value="KAA8906410.1"/>
    <property type="molecule type" value="Genomic_DNA"/>
</dbReference>
<gene>
    <name evidence="3" type="ORF">FN846DRAFT_718019</name>
</gene>
<keyword evidence="4" id="KW-1185">Reference proteome</keyword>
<keyword evidence="2" id="KW-0472">Membrane</keyword>
<dbReference type="Proteomes" id="UP000326924">
    <property type="component" value="Unassembled WGS sequence"/>
</dbReference>
<feature type="transmembrane region" description="Helical" evidence="2">
    <location>
        <begin position="19"/>
        <end position="36"/>
    </location>
</feature>
<comment type="caution">
    <text evidence="3">The sequence shown here is derived from an EMBL/GenBank/DDBJ whole genome shotgun (WGS) entry which is preliminary data.</text>
</comment>
<sequence>MTTSPRTDIPKAGPPKNRIPLILGLGAAGVLGYYFYTAGGDLNIAKKAAEHDAAKVSSSIRDELPGREKEVKTGAEETMARAGATIDSKVEEGKQRIAEGVQRLDQGTQSTKSTVLGKIDEADRKIEAEAAKAKGGIMSWFGWGK</sequence>
<reference evidence="3 4" key="1">
    <citation type="submission" date="2019-09" db="EMBL/GenBank/DDBJ databases">
        <title>Draft genome of the ectomycorrhizal ascomycete Sphaerosporella brunnea.</title>
        <authorList>
            <consortium name="DOE Joint Genome Institute"/>
            <person name="Benucci G.M."/>
            <person name="Marozzi G."/>
            <person name="Antonielli L."/>
            <person name="Sanchez S."/>
            <person name="Marco P."/>
            <person name="Wang X."/>
            <person name="Falini L.B."/>
            <person name="Barry K."/>
            <person name="Haridas S."/>
            <person name="Lipzen A."/>
            <person name="Labutti K."/>
            <person name="Grigoriev I.V."/>
            <person name="Murat C."/>
            <person name="Martin F."/>
            <person name="Albertini E."/>
            <person name="Donnini D."/>
            <person name="Bonito G."/>
        </authorList>
    </citation>
    <scope>NUCLEOTIDE SEQUENCE [LARGE SCALE GENOMIC DNA]</scope>
    <source>
        <strain evidence="3 4">Sb_GMNB300</strain>
    </source>
</reference>
<dbReference type="InParanoid" id="A0A5J5EY72"/>
<evidence type="ECO:0000313" key="3">
    <source>
        <dbReference type="EMBL" id="KAA8906410.1"/>
    </source>
</evidence>
<protein>
    <recommendedName>
        <fullName evidence="5">Calcofluor white hypersensitive protein</fullName>
    </recommendedName>
</protein>
<evidence type="ECO:0000256" key="2">
    <source>
        <dbReference type="SAM" id="Phobius"/>
    </source>
</evidence>
<name>A0A5J5EY72_9PEZI</name>
<keyword evidence="2" id="KW-1133">Transmembrane helix</keyword>
<keyword evidence="2" id="KW-0812">Transmembrane</keyword>
<evidence type="ECO:0000256" key="1">
    <source>
        <dbReference type="SAM" id="MobiDB-lite"/>
    </source>
</evidence>
<organism evidence="3 4">
    <name type="scientific">Sphaerosporella brunnea</name>
    <dbReference type="NCBI Taxonomy" id="1250544"/>
    <lineage>
        <taxon>Eukaryota</taxon>
        <taxon>Fungi</taxon>
        <taxon>Dikarya</taxon>
        <taxon>Ascomycota</taxon>
        <taxon>Pezizomycotina</taxon>
        <taxon>Pezizomycetes</taxon>
        <taxon>Pezizales</taxon>
        <taxon>Pyronemataceae</taxon>
        <taxon>Sphaerosporella</taxon>
    </lineage>
</organism>
<accession>A0A5J5EY72</accession>
<dbReference type="AlphaFoldDB" id="A0A5J5EY72"/>